<dbReference type="InterPro" id="IPR001387">
    <property type="entry name" value="Cro/C1-type_HTH"/>
</dbReference>
<dbReference type="PROSITE" id="PS50943">
    <property type="entry name" value="HTH_CROC1"/>
    <property type="match status" value="1"/>
</dbReference>
<dbReference type="AlphaFoldDB" id="A0A1B8YJ94"/>
<keyword evidence="4" id="KW-1185">Reference proteome</keyword>
<dbReference type="PANTHER" id="PTHR46558:SF11">
    <property type="entry name" value="HTH-TYPE TRANSCRIPTIONAL REGULATOR XRE"/>
    <property type="match status" value="1"/>
</dbReference>
<dbReference type="SUPFAM" id="SSF47413">
    <property type="entry name" value="lambda repressor-like DNA-binding domains"/>
    <property type="match status" value="1"/>
</dbReference>
<keyword evidence="1" id="KW-0238">DNA-binding</keyword>
<protein>
    <submittedName>
        <fullName evidence="3">HTH-type transcriptional regulator Xre</fullName>
    </submittedName>
</protein>
<comment type="caution">
    <text evidence="3">The sequence shown here is derived from an EMBL/GenBank/DDBJ whole genome shotgun (WGS) entry which is preliminary data.</text>
</comment>
<evidence type="ECO:0000256" key="1">
    <source>
        <dbReference type="ARBA" id="ARBA00023125"/>
    </source>
</evidence>
<dbReference type="EMBL" id="LOIC01000044">
    <property type="protein sequence ID" value="OCA55163.1"/>
    <property type="molecule type" value="Genomic_DNA"/>
</dbReference>
<dbReference type="Gene3D" id="1.10.260.40">
    <property type="entry name" value="lambda repressor-like DNA-binding domains"/>
    <property type="match status" value="1"/>
</dbReference>
<dbReference type="InterPro" id="IPR010982">
    <property type="entry name" value="Lambda_DNA-bd_dom_sf"/>
</dbReference>
<dbReference type="Proteomes" id="UP000092665">
    <property type="component" value="Unassembled WGS sequence"/>
</dbReference>
<feature type="domain" description="HTH cro/C1-type" evidence="2">
    <location>
        <begin position="13"/>
        <end position="67"/>
    </location>
</feature>
<dbReference type="SMART" id="SM00530">
    <property type="entry name" value="HTH_XRE"/>
    <property type="match status" value="1"/>
</dbReference>
<evidence type="ECO:0000313" key="4">
    <source>
        <dbReference type="Proteomes" id="UP000092665"/>
    </source>
</evidence>
<reference evidence="4" key="1">
    <citation type="submission" date="2015-11" db="EMBL/GenBank/DDBJ databases">
        <authorList>
            <person name="Tobias N.J."/>
            <person name="Mishra B."/>
            <person name="Gupta D.K."/>
            <person name="Thines M."/>
            <person name="Stinear T.P."/>
            <person name="Bode H.B."/>
        </authorList>
    </citation>
    <scope>NUCLEOTIDE SEQUENCE [LARGE SCALE GENOMIC DNA]</scope>
    <source>
        <strain evidence="4">PB45.5</strain>
    </source>
</reference>
<dbReference type="GO" id="GO:0003677">
    <property type="term" value="F:DNA binding"/>
    <property type="evidence" value="ECO:0007669"/>
    <property type="project" value="UniProtKB-KW"/>
</dbReference>
<accession>A0A1B8YJ94</accession>
<dbReference type="RefSeq" id="WP_065390018.1">
    <property type="nucleotide sequence ID" value="NZ_CAWMQN010000044.1"/>
</dbReference>
<dbReference type="CDD" id="cd00093">
    <property type="entry name" value="HTH_XRE"/>
    <property type="match status" value="1"/>
</dbReference>
<gene>
    <name evidence="3" type="primary">xre</name>
    <name evidence="3" type="ORF">Phpb_01781</name>
</gene>
<evidence type="ECO:0000313" key="3">
    <source>
        <dbReference type="EMBL" id="OCA55163.1"/>
    </source>
</evidence>
<dbReference type="Pfam" id="PF01381">
    <property type="entry name" value="HTH_3"/>
    <property type="match status" value="1"/>
</dbReference>
<proteinExistence type="predicted"/>
<name>A0A1B8YJ94_9GAMM</name>
<dbReference type="PANTHER" id="PTHR46558">
    <property type="entry name" value="TRACRIPTIONAL REGULATORY PROTEIN-RELATED-RELATED"/>
    <property type="match status" value="1"/>
</dbReference>
<sequence>MQSIDKATIGERIQSRRRELSLTQVKVAEEIGVSMAAISLWEKNKTNLSSENLQKLAQVLQCSVSWLLNGEDSFDNQVTTYTGGNCSSHRILKIFDLLPDKEKAKIVEFAEELLSKHAKALENELNKVKKNINNI</sequence>
<organism evidence="3 4">
    <name type="scientific">Photorhabdus namnaonensis</name>
    <dbReference type="NCBI Taxonomy" id="1851568"/>
    <lineage>
        <taxon>Bacteria</taxon>
        <taxon>Pseudomonadati</taxon>
        <taxon>Pseudomonadota</taxon>
        <taxon>Gammaproteobacteria</taxon>
        <taxon>Enterobacterales</taxon>
        <taxon>Morganellaceae</taxon>
        <taxon>Photorhabdus</taxon>
    </lineage>
</organism>
<evidence type="ECO:0000259" key="2">
    <source>
        <dbReference type="PROSITE" id="PS50943"/>
    </source>
</evidence>